<keyword evidence="1 2" id="KW-0238">DNA-binding</keyword>
<evidence type="ECO:0000313" key="5">
    <source>
        <dbReference type="EMBL" id="KAF6762450.1"/>
    </source>
</evidence>
<proteinExistence type="predicted"/>
<dbReference type="Gene3D" id="1.10.30.10">
    <property type="entry name" value="High mobility group box domain"/>
    <property type="match status" value="1"/>
</dbReference>
<feature type="domain" description="HMG box" evidence="4">
    <location>
        <begin position="77"/>
        <end position="153"/>
    </location>
</feature>
<dbReference type="Proteomes" id="UP000521943">
    <property type="component" value="Unassembled WGS sequence"/>
</dbReference>
<keyword evidence="6" id="KW-1185">Reference proteome</keyword>
<sequence>MPGTNPSSNTNRNNNLTPGHSADGNATPPIPPSSSNAAGNPTLFSDNTATNEVEQQSGSEIEAGPTSPSPSAEPKYPKLPLNPYFLFRKEFVAGIMELIKAQALKEDPTIRQAQLNQLVASKWNRLSDLEKAPYKAEAAEALAEYRKKYPDHPYFSGKALQAARKRAKDAAEAAALRERQPISLKSHRSANLKKSAKFAKSRGKGKEVGVERSRSPLDEESTSARVESWRYHVAAASTQNSFSYPSGSGSSTPNNQTASTSFVLGSGNFSNNAPPSTWGNLAQPAFIPQAPTGFNFAPQPMPHYPAQPYAFDPNYGLTWNLPGVNQGNAPGLGAHAGTNFFDTQAGPLVHFDNAPGSGAHAGESFTYYVPTNIHVRHSPACGWCKLECRGSTPGLEPAHSSAGATPPVLRLCLFHGGRQLLYCEQERCWPRN</sequence>
<name>A0A8H6IBF6_9AGAR</name>
<feature type="compositionally biased region" description="Basic and acidic residues" evidence="3">
    <location>
        <begin position="204"/>
        <end position="217"/>
    </location>
</feature>
<feature type="region of interest" description="Disordered" evidence="3">
    <location>
        <begin position="240"/>
        <end position="263"/>
    </location>
</feature>
<keyword evidence="2" id="KW-0539">Nucleus</keyword>
<feature type="DNA-binding region" description="HMG box" evidence="2">
    <location>
        <begin position="77"/>
        <end position="153"/>
    </location>
</feature>
<comment type="caution">
    <text evidence="5">The sequence shown here is derived from an EMBL/GenBank/DDBJ whole genome shotgun (WGS) entry which is preliminary data.</text>
</comment>
<dbReference type="GO" id="GO:0003677">
    <property type="term" value="F:DNA binding"/>
    <property type="evidence" value="ECO:0007669"/>
    <property type="project" value="UniProtKB-UniRule"/>
</dbReference>
<dbReference type="InterPro" id="IPR050342">
    <property type="entry name" value="HMGB"/>
</dbReference>
<dbReference type="Pfam" id="PF00505">
    <property type="entry name" value="HMG_box"/>
    <property type="match status" value="1"/>
</dbReference>
<dbReference type="InterPro" id="IPR036910">
    <property type="entry name" value="HMG_box_dom_sf"/>
</dbReference>
<accession>A0A8H6IBF6</accession>
<evidence type="ECO:0000256" key="1">
    <source>
        <dbReference type="ARBA" id="ARBA00023125"/>
    </source>
</evidence>
<dbReference type="PANTHER" id="PTHR48112">
    <property type="entry name" value="HIGH MOBILITY GROUP PROTEIN DSP1"/>
    <property type="match status" value="1"/>
</dbReference>
<evidence type="ECO:0000259" key="4">
    <source>
        <dbReference type="PROSITE" id="PS50118"/>
    </source>
</evidence>
<evidence type="ECO:0000256" key="2">
    <source>
        <dbReference type="PROSITE-ProRule" id="PRU00267"/>
    </source>
</evidence>
<dbReference type="InterPro" id="IPR009071">
    <property type="entry name" value="HMG_box_dom"/>
</dbReference>
<dbReference type="AlphaFoldDB" id="A0A8H6IBF6"/>
<feature type="compositionally biased region" description="Polar residues" evidence="3">
    <location>
        <begin position="33"/>
        <end position="59"/>
    </location>
</feature>
<dbReference type="OrthoDB" id="10389221at2759"/>
<reference evidence="5 6" key="1">
    <citation type="submission" date="2020-07" db="EMBL/GenBank/DDBJ databases">
        <title>Comparative genomics of pyrophilous fungi reveals a link between fire events and developmental genes.</title>
        <authorList>
            <consortium name="DOE Joint Genome Institute"/>
            <person name="Steindorff A.S."/>
            <person name="Carver A."/>
            <person name="Calhoun S."/>
            <person name="Stillman K."/>
            <person name="Liu H."/>
            <person name="Lipzen A."/>
            <person name="Pangilinan J."/>
            <person name="Labutti K."/>
            <person name="Bruns T.D."/>
            <person name="Grigoriev I.V."/>
        </authorList>
    </citation>
    <scope>NUCLEOTIDE SEQUENCE [LARGE SCALE GENOMIC DNA]</scope>
    <source>
        <strain evidence="5 6">CBS 144469</strain>
    </source>
</reference>
<organism evidence="5 6">
    <name type="scientific">Ephemerocybe angulata</name>
    <dbReference type="NCBI Taxonomy" id="980116"/>
    <lineage>
        <taxon>Eukaryota</taxon>
        <taxon>Fungi</taxon>
        <taxon>Dikarya</taxon>
        <taxon>Basidiomycota</taxon>
        <taxon>Agaricomycotina</taxon>
        <taxon>Agaricomycetes</taxon>
        <taxon>Agaricomycetidae</taxon>
        <taxon>Agaricales</taxon>
        <taxon>Agaricineae</taxon>
        <taxon>Psathyrellaceae</taxon>
        <taxon>Ephemerocybe</taxon>
    </lineage>
</organism>
<dbReference type="EMBL" id="JACGCI010000007">
    <property type="protein sequence ID" value="KAF6762450.1"/>
    <property type="molecule type" value="Genomic_DNA"/>
</dbReference>
<gene>
    <name evidence="5" type="ORF">DFP72DRAFT_875976</name>
</gene>
<feature type="region of interest" description="Disordered" evidence="3">
    <location>
        <begin position="1"/>
        <end position="77"/>
    </location>
</feature>
<feature type="compositionally biased region" description="Low complexity" evidence="3">
    <location>
        <begin position="1"/>
        <end position="19"/>
    </location>
</feature>
<dbReference type="GO" id="GO:0005634">
    <property type="term" value="C:nucleus"/>
    <property type="evidence" value="ECO:0007669"/>
    <property type="project" value="UniProtKB-UniRule"/>
</dbReference>
<dbReference type="PANTHER" id="PTHR48112:SF22">
    <property type="entry name" value="MITOCHONDRIAL TRANSCRIPTION FACTOR A, ISOFORM B"/>
    <property type="match status" value="1"/>
</dbReference>
<feature type="region of interest" description="Disordered" evidence="3">
    <location>
        <begin position="178"/>
        <end position="222"/>
    </location>
</feature>
<protein>
    <recommendedName>
        <fullName evidence="4">HMG box domain-containing protein</fullName>
    </recommendedName>
</protein>
<dbReference type="SUPFAM" id="SSF47095">
    <property type="entry name" value="HMG-box"/>
    <property type="match status" value="1"/>
</dbReference>
<dbReference type="PROSITE" id="PS50118">
    <property type="entry name" value="HMG_BOX_2"/>
    <property type="match status" value="1"/>
</dbReference>
<evidence type="ECO:0000256" key="3">
    <source>
        <dbReference type="SAM" id="MobiDB-lite"/>
    </source>
</evidence>
<feature type="compositionally biased region" description="Low complexity" evidence="3">
    <location>
        <begin position="240"/>
        <end position="257"/>
    </location>
</feature>
<dbReference type="SMART" id="SM00398">
    <property type="entry name" value="HMG"/>
    <property type="match status" value="1"/>
</dbReference>
<feature type="compositionally biased region" description="Basic residues" evidence="3">
    <location>
        <begin position="185"/>
        <end position="203"/>
    </location>
</feature>
<evidence type="ECO:0000313" key="6">
    <source>
        <dbReference type="Proteomes" id="UP000521943"/>
    </source>
</evidence>